<dbReference type="AlphaFoldDB" id="A0A399NW21"/>
<evidence type="ECO:0000256" key="1">
    <source>
        <dbReference type="SAM" id="SignalP"/>
    </source>
</evidence>
<keyword evidence="1" id="KW-0732">Signal</keyword>
<dbReference type="Proteomes" id="UP000266298">
    <property type="component" value="Unassembled WGS sequence"/>
</dbReference>
<protein>
    <submittedName>
        <fullName evidence="2">Uncharacterized protein</fullName>
    </submittedName>
</protein>
<proteinExistence type="predicted"/>
<gene>
    <name evidence="2" type="ORF">DZF96_04975</name>
</gene>
<organism evidence="2 3">
    <name type="scientific">Clavibacter michiganensis</name>
    <dbReference type="NCBI Taxonomy" id="28447"/>
    <lineage>
        <taxon>Bacteria</taxon>
        <taxon>Bacillati</taxon>
        <taxon>Actinomycetota</taxon>
        <taxon>Actinomycetes</taxon>
        <taxon>Micrococcales</taxon>
        <taxon>Microbacteriaceae</taxon>
        <taxon>Clavibacter</taxon>
    </lineage>
</organism>
<reference evidence="2 3" key="1">
    <citation type="submission" date="2018-08" db="EMBL/GenBank/DDBJ databases">
        <title>Genome Sequence of Clavibacter michiganensis Subspecies type strains, and the Atypical Peach-Colored Strains Isolated from Tomato.</title>
        <authorList>
            <person name="Osdaghi E."/>
            <person name="Portier P."/>
            <person name="Briand M."/>
            <person name="Jacques M.-A."/>
        </authorList>
    </citation>
    <scope>NUCLEOTIDE SEQUENCE [LARGE SCALE GENOMIC DNA]</scope>
    <source>
        <strain evidence="2 3">CFBP 7493</strain>
    </source>
</reference>
<comment type="caution">
    <text evidence="2">The sequence shown here is derived from an EMBL/GenBank/DDBJ whole genome shotgun (WGS) entry which is preliminary data.</text>
</comment>
<accession>A0A399NW21</accession>
<evidence type="ECO:0000313" key="2">
    <source>
        <dbReference type="EMBL" id="RII98001.1"/>
    </source>
</evidence>
<dbReference type="EMBL" id="QWEC01000045">
    <property type="protein sequence ID" value="RII98001.1"/>
    <property type="molecule type" value="Genomic_DNA"/>
</dbReference>
<feature type="chain" id="PRO_5017375565" evidence="1">
    <location>
        <begin position="23"/>
        <end position="142"/>
    </location>
</feature>
<sequence length="142" mass="14731">MSLLAGAIVLGAVVTVAEPASADQEHITGSQETFVNVMYQHARYENNARNGESVKITSVSRGAGGTYSMGMRRPGVSASYAKATGIPELGQTFTPFKSVSTGTIGNPPGTFYLTVSIVGGCGGDGCGTIDWGAELRYNLPLH</sequence>
<feature type="signal peptide" evidence="1">
    <location>
        <begin position="1"/>
        <end position="22"/>
    </location>
</feature>
<dbReference type="RefSeq" id="WP_043588372.1">
    <property type="nucleotide sequence ID" value="NZ_QWEC01000045.1"/>
</dbReference>
<name>A0A399NW21_9MICO</name>
<evidence type="ECO:0000313" key="3">
    <source>
        <dbReference type="Proteomes" id="UP000266298"/>
    </source>
</evidence>